<keyword evidence="3 5" id="KW-1133">Transmembrane helix</keyword>
<comment type="caution">
    <text evidence="7">The sequence shown here is derived from an EMBL/GenBank/DDBJ whole genome shotgun (WGS) entry which is preliminary data.</text>
</comment>
<gene>
    <name evidence="7" type="ORF">VKT23_005396</name>
</gene>
<keyword evidence="4 5" id="KW-0472">Membrane</keyword>
<feature type="transmembrane region" description="Helical" evidence="5">
    <location>
        <begin position="133"/>
        <end position="153"/>
    </location>
</feature>
<reference evidence="7 8" key="1">
    <citation type="submission" date="2024-01" db="EMBL/GenBank/DDBJ databases">
        <title>A draft genome for the cacao thread blight pathogen Marasmiellus scandens.</title>
        <authorList>
            <person name="Baruah I.K."/>
            <person name="Leung J."/>
            <person name="Bukari Y."/>
            <person name="Amoako-Attah I."/>
            <person name="Meinhardt L.W."/>
            <person name="Bailey B.A."/>
            <person name="Cohen S.P."/>
        </authorList>
    </citation>
    <scope>NUCLEOTIDE SEQUENCE [LARGE SCALE GENOMIC DNA]</scope>
    <source>
        <strain evidence="7 8">GH-19</strain>
    </source>
</reference>
<feature type="transmembrane region" description="Helical" evidence="5">
    <location>
        <begin position="234"/>
        <end position="257"/>
    </location>
</feature>
<evidence type="ECO:0000256" key="4">
    <source>
        <dbReference type="ARBA" id="ARBA00023136"/>
    </source>
</evidence>
<proteinExistence type="predicted"/>
<evidence type="ECO:0000256" key="5">
    <source>
        <dbReference type="SAM" id="Phobius"/>
    </source>
</evidence>
<evidence type="ECO:0000256" key="3">
    <source>
        <dbReference type="ARBA" id="ARBA00022989"/>
    </source>
</evidence>
<protein>
    <recommendedName>
        <fullName evidence="6">Sugar phosphate transporter domain-containing protein</fullName>
    </recommendedName>
</protein>
<evidence type="ECO:0000259" key="6">
    <source>
        <dbReference type="Pfam" id="PF03151"/>
    </source>
</evidence>
<organism evidence="7 8">
    <name type="scientific">Marasmiellus scandens</name>
    <dbReference type="NCBI Taxonomy" id="2682957"/>
    <lineage>
        <taxon>Eukaryota</taxon>
        <taxon>Fungi</taxon>
        <taxon>Dikarya</taxon>
        <taxon>Basidiomycota</taxon>
        <taxon>Agaricomycotina</taxon>
        <taxon>Agaricomycetes</taxon>
        <taxon>Agaricomycetidae</taxon>
        <taxon>Agaricales</taxon>
        <taxon>Marasmiineae</taxon>
        <taxon>Omphalotaceae</taxon>
        <taxon>Marasmiellus</taxon>
    </lineage>
</organism>
<dbReference type="InterPro" id="IPR004853">
    <property type="entry name" value="Sugar_P_trans_dom"/>
</dbReference>
<accession>A0ABR1JWD1</accession>
<keyword evidence="8" id="KW-1185">Reference proteome</keyword>
<feature type="transmembrane region" description="Helical" evidence="5">
    <location>
        <begin position="12"/>
        <end position="30"/>
    </location>
</feature>
<dbReference type="Proteomes" id="UP001498398">
    <property type="component" value="Unassembled WGS sequence"/>
</dbReference>
<feature type="transmembrane region" description="Helical" evidence="5">
    <location>
        <begin position="305"/>
        <end position="325"/>
    </location>
</feature>
<feature type="transmembrane region" description="Helical" evidence="5">
    <location>
        <begin position="196"/>
        <end position="214"/>
    </location>
</feature>
<dbReference type="PANTHER" id="PTHR11132">
    <property type="entry name" value="SOLUTE CARRIER FAMILY 35"/>
    <property type="match status" value="1"/>
</dbReference>
<feature type="transmembrane region" description="Helical" evidence="5">
    <location>
        <begin position="278"/>
        <end position="299"/>
    </location>
</feature>
<evidence type="ECO:0000313" key="8">
    <source>
        <dbReference type="Proteomes" id="UP001498398"/>
    </source>
</evidence>
<dbReference type="InterPro" id="IPR050186">
    <property type="entry name" value="TPT_transporter"/>
</dbReference>
<evidence type="ECO:0000256" key="2">
    <source>
        <dbReference type="ARBA" id="ARBA00022692"/>
    </source>
</evidence>
<feature type="transmembrane region" description="Helical" evidence="5">
    <location>
        <begin position="80"/>
        <end position="98"/>
    </location>
</feature>
<evidence type="ECO:0000256" key="1">
    <source>
        <dbReference type="ARBA" id="ARBA00004141"/>
    </source>
</evidence>
<sequence>MASLQVNVQTLQVAGVVTFYMASALIMVFVNKAVLRNDPDLPLLFLFIQLSIAVILLHVSSKITPRVEIPKPELSVAKKLTPVILVNVIGLVFNTLCLRDVEASFFQIARGLQLPLTIIVSSFNTHSIPSWKVFGAAAIVSFGFFIGVAPSSLASTASSPSLLSLFYGFLSSLFIAFHAVLIKSSLPHCDHSTIQLAWWQNAGSAVLLLPFVILNGEPGLLRSKILNAQWNGTIFAWGSFVTGVFGFLLCVAGLLSIKVTSPITHMFSSAARSVLQTLLGVWIFNDLLTTYVSICYPWIDWIKIFHSNRASSILLILIGTMYYTWVKSTEGKVSPPRKADVIESMERGHKAPIDNESDTTIVWEAPSGKDGEK</sequence>
<comment type="subcellular location">
    <subcellularLocation>
        <location evidence="1">Membrane</location>
        <topology evidence="1">Multi-pass membrane protein</topology>
    </subcellularLocation>
</comment>
<dbReference type="EMBL" id="JBANRG010000006">
    <property type="protein sequence ID" value="KAK7465418.1"/>
    <property type="molecule type" value="Genomic_DNA"/>
</dbReference>
<feature type="transmembrane region" description="Helical" evidence="5">
    <location>
        <begin position="165"/>
        <end position="184"/>
    </location>
</feature>
<dbReference type="Pfam" id="PF03151">
    <property type="entry name" value="TPT"/>
    <property type="match status" value="1"/>
</dbReference>
<evidence type="ECO:0000313" key="7">
    <source>
        <dbReference type="EMBL" id="KAK7465418.1"/>
    </source>
</evidence>
<feature type="domain" description="Sugar phosphate transporter" evidence="6">
    <location>
        <begin position="16"/>
        <end position="291"/>
    </location>
</feature>
<feature type="transmembrane region" description="Helical" evidence="5">
    <location>
        <begin position="42"/>
        <end position="60"/>
    </location>
</feature>
<keyword evidence="2 5" id="KW-0812">Transmembrane</keyword>
<name>A0ABR1JWD1_9AGAR</name>